<dbReference type="AlphaFoldDB" id="A0A1H1XRZ3"/>
<accession>A0A1H1XRZ3</accession>
<dbReference type="Proteomes" id="UP000243904">
    <property type="component" value="Chromosome I"/>
</dbReference>
<evidence type="ECO:0000313" key="4">
    <source>
        <dbReference type="Proteomes" id="UP000243904"/>
    </source>
</evidence>
<comment type="similarity">
    <text evidence="1">Belongs to the UPF0065 (bug) family.</text>
</comment>
<proteinExistence type="inferred from homology"/>
<organism evidence="3 4">
    <name type="scientific">Bradyrhizobium canariense</name>
    <dbReference type="NCBI Taxonomy" id="255045"/>
    <lineage>
        <taxon>Bacteria</taxon>
        <taxon>Pseudomonadati</taxon>
        <taxon>Pseudomonadota</taxon>
        <taxon>Alphaproteobacteria</taxon>
        <taxon>Hyphomicrobiales</taxon>
        <taxon>Nitrobacteraceae</taxon>
        <taxon>Bradyrhizobium</taxon>
    </lineage>
</organism>
<dbReference type="Pfam" id="PF03401">
    <property type="entry name" value="TctC"/>
    <property type="match status" value="1"/>
</dbReference>
<feature type="chain" id="PRO_5009265795" evidence="2">
    <location>
        <begin position="22"/>
        <end position="322"/>
    </location>
</feature>
<evidence type="ECO:0000313" key="3">
    <source>
        <dbReference type="EMBL" id="SDT11556.1"/>
    </source>
</evidence>
<dbReference type="EMBL" id="LT629750">
    <property type="protein sequence ID" value="SDT11556.1"/>
    <property type="molecule type" value="Genomic_DNA"/>
</dbReference>
<dbReference type="PANTHER" id="PTHR42928:SF5">
    <property type="entry name" value="BLR1237 PROTEIN"/>
    <property type="match status" value="1"/>
</dbReference>
<dbReference type="PIRSF" id="PIRSF017082">
    <property type="entry name" value="YflP"/>
    <property type="match status" value="1"/>
</dbReference>
<dbReference type="SUPFAM" id="SSF53850">
    <property type="entry name" value="Periplasmic binding protein-like II"/>
    <property type="match status" value="1"/>
</dbReference>
<protein>
    <submittedName>
        <fullName evidence="3">Tripartite-type tricarboxylate transporter, receptor component TctC</fullName>
    </submittedName>
</protein>
<name>A0A1H1XRZ3_9BRAD</name>
<keyword evidence="4" id="KW-1185">Reference proteome</keyword>
<gene>
    <name evidence="3" type="ORF">SAMN05444158_4442</name>
</gene>
<dbReference type="InterPro" id="IPR005064">
    <property type="entry name" value="BUG"/>
</dbReference>
<dbReference type="PANTHER" id="PTHR42928">
    <property type="entry name" value="TRICARBOXYLATE-BINDING PROTEIN"/>
    <property type="match status" value="1"/>
</dbReference>
<reference evidence="4" key="1">
    <citation type="submission" date="2016-10" db="EMBL/GenBank/DDBJ databases">
        <authorList>
            <person name="Varghese N."/>
            <person name="Submissions S."/>
        </authorList>
    </citation>
    <scope>NUCLEOTIDE SEQUENCE [LARGE SCALE GENOMIC DNA]</scope>
    <source>
        <strain evidence="4">GAS369</strain>
    </source>
</reference>
<keyword evidence="3" id="KW-0675">Receptor</keyword>
<keyword evidence="2" id="KW-0732">Signal</keyword>
<evidence type="ECO:0000256" key="1">
    <source>
        <dbReference type="ARBA" id="ARBA00006987"/>
    </source>
</evidence>
<evidence type="ECO:0000256" key="2">
    <source>
        <dbReference type="SAM" id="SignalP"/>
    </source>
</evidence>
<dbReference type="Gene3D" id="3.40.190.150">
    <property type="entry name" value="Bordetella uptake gene, domain 1"/>
    <property type="match status" value="1"/>
</dbReference>
<sequence>MVMKLSRIVLSVILLCGFAQASQALDYPNKFVRLIIPFPPGGGSEAQARTLAAQLSKIWNQQVIVENKPGAGTTIGAAYVANSAPDGYTLYLNSVSHTVAASLYSNLRYDPVKSFTPISRLSTSPFILLVNPSLGVNSMADLLALARSKPGKLNYGTTGIGAGPYLAAQMMVAATKIDARHVPFNGSGPLLTAVLGNVVDFGFGDPSALPSIKAGTLKALGVTSIKRSAILPDVPTFDETIQKGFDMANWSSILAPANTPPEIVNFINQSIATAVKSPEMIKAFDAQGFEPAPSSPEELRELLISEVKKYHAVLEAAGVKPQ</sequence>
<dbReference type="Gene3D" id="3.40.190.10">
    <property type="entry name" value="Periplasmic binding protein-like II"/>
    <property type="match status" value="1"/>
</dbReference>
<feature type="signal peptide" evidence="2">
    <location>
        <begin position="1"/>
        <end position="21"/>
    </location>
</feature>
<dbReference type="CDD" id="cd13578">
    <property type="entry name" value="PBP2_Bug27"/>
    <property type="match status" value="1"/>
</dbReference>
<dbReference type="InterPro" id="IPR042100">
    <property type="entry name" value="Bug_dom1"/>
</dbReference>